<evidence type="ECO:0000256" key="4">
    <source>
        <dbReference type="ARBA" id="ARBA00022741"/>
    </source>
</evidence>
<dbReference type="InterPro" id="IPR005482">
    <property type="entry name" value="Biotin_COase_C"/>
</dbReference>
<dbReference type="InterPro" id="IPR011764">
    <property type="entry name" value="Biotin_carboxylation_dom"/>
</dbReference>
<dbReference type="PROSITE" id="PS50979">
    <property type="entry name" value="BC"/>
    <property type="match status" value="1"/>
</dbReference>
<dbReference type="Gene3D" id="3.30.470.20">
    <property type="entry name" value="ATP-grasp fold, B domain"/>
    <property type="match status" value="1"/>
</dbReference>
<dbReference type="PANTHER" id="PTHR48095">
    <property type="entry name" value="PYRUVATE CARBOXYLASE SUBUNIT A"/>
    <property type="match status" value="1"/>
</dbReference>
<feature type="domain" description="Biotin carboxylation" evidence="10">
    <location>
        <begin position="1"/>
        <end position="447"/>
    </location>
</feature>
<evidence type="ECO:0000256" key="3">
    <source>
        <dbReference type="ARBA" id="ARBA00022598"/>
    </source>
</evidence>
<comment type="caution">
    <text evidence="11">The sequence shown here is derived from an EMBL/GenBank/DDBJ whole genome shotgun (WGS) entry which is preliminary data.</text>
</comment>
<dbReference type="PROSITE" id="PS50975">
    <property type="entry name" value="ATP_GRASP"/>
    <property type="match status" value="1"/>
</dbReference>
<evidence type="ECO:0000256" key="1">
    <source>
        <dbReference type="ARBA" id="ARBA00003761"/>
    </source>
</evidence>
<organism evidence="11 12">
    <name type="scientific">Clostridium fungisolvens</name>
    <dbReference type="NCBI Taxonomy" id="1604897"/>
    <lineage>
        <taxon>Bacteria</taxon>
        <taxon>Bacillati</taxon>
        <taxon>Bacillota</taxon>
        <taxon>Clostridia</taxon>
        <taxon>Eubacteriales</taxon>
        <taxon>Clostridiaceae</taxon>
        <taxon>Clostridium</taxon>
    </lineage>
</organism>
<keyword evidence="5 8" id="KW-0067">ATP-binding</keyword>
<dbReference type="GO" id="GO:0005524">
    <property type="term" value="F:ATP binding"/>
    <property type="evidence" value="ECO:0007669"/>
    <property type="project" value="UniProtKB-UniRule"/>
</dbReference>
<evidence type="ECO:0000313" key="11">
    <source>
        <dbReference type="EMBL" id="GFP77751.1"/>
    </source>
</evidence>
<sequence>MFNRVLIANRGEVAVRIIRACWEMGIETVAIYSSKDKESMHVKLADKALCIGPAEAGKSYLEVNRIIEAAKQNNVDAIHPGYGFLSESYEFAEKCLENNIVFIGPSPEVINTMGTNKMLAKEKVKIIGIPIIPGIEGIIKNKEHAKIVAGTLGYPLLIKAANGGGGKGIRKVCRSEDFERNFSLCVEESYKAFGNQEVYIEKYIEKPRHIEVQILVDKYNNVIILGERECSIQRGNQKLIEESPAAILENELREKLFDFSKAIAIECGYCGAGTVEFLIDEQKNIYFMEMNTRLQVEHPVTEFVTNVDIVKEQIRIAYGERLKYREEDLKVRGHSIECRINAEQPEKNFSASSGVVSSLNIPGGNGVRVDTALYVGMKLEPIYDSNIAKLIVYGRDRHEAIRKMKRALCEFIIEGVDTNIEFLLKILNSRKFIMNEYNTATLSEIIYESF</sequence>
<feature type="domain" description="ATP-grasp" evidence="9">
    <location>
        <begin position="121"/>
        <end position="318"/>
    </location>
</feature>
<dbReference type="SUPFAM" id="SSF56059">
    <property type="entry name" value="Glutathione synthetase ATP-binding domain-like"/>
    <property type="match status" value="1"/>
</dbReference>
<dbReference type="InterPro" id="IPR011761">
    <property type="entry name" value="ATP-grasp"/>
</dbReference>
<protein>
    <recommendedName>
        <fullName evidence="2">biotin carboxylase</fullName>
        <ecNumber evidence="2">6.3.4.14</ecNumber>
    </recommendedName>
</protein>
<reference evidence="11 12" key="1">
    <citation type="submission" date="2020-07" db="EMBL/GenBank/DDBJ databases">
        <title>A new beta-1,3-glucan-decomposing anaerobic bacterium isolated from anoxic soil subjected to biological soil disinfestation.</title>
        <authorList>
            <person name="Ueki A."/>
            <person name="Tonouchi A."/>
        </authorList>
    </citation>
    <scope>NUCLEOTIDE SEQUENCE [LARGE SCALE GENOMIC DNA]</scope>
    <source>
        <strain evidence="11 12">TW1</strain>
    </source>
</reference>
<dbReference type="Pfam" id="PF02785">
    <property type="entry name" value="Biotin_carb_C"/>
    <property type="match status" value="1"/>
</dbReference>
<dbReference type="InterPro" id="IPR005481">
    <property type="entry name" value="BC-like_N"/>
</dbReference>
<dbReference type="InterPro" id="IPR011054">
    <property type="entry name" value="Rudment_hybrid_motif"/>
</dbReference>
<dbReference type="FunFam" id="3.40.50.20:FF:000010">
    <property type="entry name" value="Propionyl-CoA carboxylase subunit alpha"/>
    <property type="match status" value="1"/>
</dbReference>
<gene>
    <name evidence="11" type="ORF">bsdtw1_03922</name>
</gene>
<evidence type="ECO:0000256" key="8">
    <source>
        <dbReference type="PROSITE-ProRule" id="PRU00409"/>
    </source>
</evidence>
<keyword evidence="4 8" id="KW-0547">Nucleotide-binding</keyword>
<dbReference type="NCBIfam" id="NF006367">
    <property type="entry name" value="PRK08591.1"/>
    <property type="match status" value="1"/>
</dbReference>
<dbReference type="PROSITE" id="PS00867">
    <property type="entry name" value="CPSASE_2"/>
    <property type="match status" value="1"/>
</dbReference>
<dbReference type="InterPro" id="IPR005479">
    <property type="entry name" value="CPAse_ATP-bd"/>
</dbReference>
<keyword evidence="3" id="KW-0436">Ligase</keyword>
<dbReference type="InterPro" id="IPR016185">
    <property type="entry name" value="PreATP-grasp_dom_sf"/>
</dbReference>
<comment type="function">
    <text evidence="1">This protein is a component of the acetyl coenzyme A carboxylase complex; first, biotin carboxylase catalyzes the carboxylation of the carrier protein and then the transcarboxylase transfers the carboxyl group to form malonyl-CoA.</text>
</comment>
<dbReference type="EMBL" id="BLZR01000001">
    <property type="protein sequence ID" value="GFP77751.1"/>
    <property type="molecule type" value="Genomic_DNA"/>
</dbReference>
<evidence type="ECO:0000256" key="2">
    <source>
        <dbReference type="ARBA" id="ARBA00013263"/>
    </source>
</evidence>
<comment type="catalytic activity">
    <reaction evidence="7">
        <text>N(6)-biotinyl-L-lysyl-[protein] + hydrogencarbonate + ATP = N(6)-carboxybiotinyl-L-lysyl-[protein] + ADP + phosphate + H(+)</text>
        <dbReference type="Rhea" id="RHEA:13501"/>
        <dbReference type="Rhea" id="RHEA-COMP:10505"/>
        <dbReference type="Rhea" id="RHEA-COMP:10506"/>
        <dbReference type="ChEBI" id="CHEBI:15378"/>
        <dbReference type="ChEBI" id="CHEBI:17544"/>
        <dbReference type="ChEBI" id="CHEBI:30616"/>
        <dbReference type="ChEBI" id="CHEBI:43474"/>
        <dbReference type="ChEBI" id="CHEBI:83144"/>
        <dbReference type="ChEBI" id="CHEBI:83145"/>
        <dbReference type="ChEBI" id="CHEBI:456216"/>
        <dbReference type="EC" id="6.3.4.14"/>
    </reaction>
</comment>
<evidence type="ECO:0000313" key="12">
    <source>
        <dbReference type="Proteomes" id="UP000580568"/>
    </source>
</evidence>
<accession>A0A6V8SLX6</accession>
<dbReference type="AlphaFoldDB" id="A0A6V8SLX6"/>
<evidence type="ECO:0000256" key="6">
    <source>
        <dbReference type="ARBA" id="ARBA00023267"/>
    </source>
</evidence>
<dbReference type="Pfam" id="PF00289">
    <property type="entry name" value="Biotin_carb_N"/>
    <property type="match status" value="1"/>
</dbReference>
<dbReference type="InterPro" id="IPR051602">
    <property type="entry name" value="ACC_Biotin_Carboxylase"/>
</dbReference>
<dbReference type="FunFam" id="3.30.1490.20:FF:000003">
    <property type="entry name" value="acetyl-CoA carboxylase isoform X1"/>
    <property type="match status" value="1"/>
</dbReference>
<dbReference type="GO" id="GO:0004075">
    <property type="term" value="F:biotin carboxylase activity"/>
    <property type="evidence" value="ECO:0007669"/>
    <property type="project" value="UniProtKB-EC"/>
</dbReference>
<dbReference type="EC" id="6.3.4.14" evidence="2"/>
<dbReference type="SUPFAM" id="SSF51246">
    <property type="entry name" value="Rudiment single hybrid motif"/>
    <property type="match status" value="1"/>
</dbReference>
<name>A0A6V8SLX6_9CLOT</name>
<evidence type="ECO:0000259" key="9">
    <source>
        <dbReference type="PROSITE" id="PS50975"/>
    </source>
</evidence>
<dbReference type="Proteomes" id="UP000580568">
    <property type="component" value="Unassembled WGS sequence"/>
</dbReference>
<evidence type="ECO:0000256" key="5">
    <source>
        <dbReference type="ARBA" id="ARBA00022840"/>
    </source>
</evidence>
<evidence type="ECO:0000256" key="7">
    <source>
        <dbReference type="ARBA" id="ARBA00048600"/>
    </source>
</evidence>
<dbReference type="PANTHER" id="PTHR48095:SF2">
    <property type="entry name" value="BIOTIN CARBOXYLASE, CHLOROPLASTIC"/>
    <property type="match status" value="1"/>
</dbReference>
<dbReference type="GO" id="GO:0046872">
    <property type="term" value="F:metal ion binding"/>
    <property type="evidence" value="ECO:0007669"/>
    <property type="project" value="InterPro"/>
</dbReference>
<keyword evidence="6" id="KW-0092">Biotin</keyword>
<dbReference type="RefSeq" id="WP_183279111.1">
    <property type="nucleotide sequence ID" value="NZ_BLZR01000001.1"/>
</dbReference>
<dbReference type="SUPFAM" id="SSF52440">
    <property type="entry name" value="PreATP-grasp domain"/>
    <property type="match status" value="1"/>
</dbReference>
<dbReference type="Pfam" id="PF02786">
    <property type="entry name" value="CPSase_L_D2"/>
    <property type="match status" value="1"/>
</dbReference>
<proteinExistence type="predicted"/>
<keyword evidence="12" id="KW-1185">Reference proteome</keyword>
<dbReference type="SMART" id="SM00878">
    <property type="entry name" value="Biotin_carb_C"/>
    <property type="match status" value="1"/>
</dbReference>
<evidence type="ECO:0000259" key="10">
    <source>
        <dbReference type="PROSITE" id="PS50979"/>
    </source>
</evidence>
<dbReference type="PROSITE" id="PS00866">
    <property type="entry name" value="CPSASE_1"/>
    <property type="match status" value="1"/>
</dbReference>